<evidence type="ECO:0000259" key="1">
    <source>
        <dbReference type="Pfam" id="PF10091"/>
    </source>
</evidence>
<evidence type="ECO:0000259" key="2">
    <source>
        <dbReference type="Pfam" id="PF11329"/>
    </source>
</evidence>
<accession>A0A323TGE7</accession>
<feature type="domain" description="DUF3131" evidence="2">
    <location>
        <begin position="37"/>
        <end position="174"/>
    </location>
</feature>
<dbReference type="InterPro" id="IPR019282">
    <property type="entry name" value="Glycoamylase-like_cons_dom"/>
</dbReference>
<dbReference type="Proteomes" id="UP000248214">
    <property type="component" value="Unassembled WGS sequence"/>
</dbReference>
<dbReference type="OrthoDB" id="9769991at2"/>
<protein>
    <submittedName>
        <fullName evidence="3">Uncharacterized protein</fullName>
    </submittedName>
</protein>
<gene>
    <name evidence="3" type="ORF">CR194_13605</name>
</gene>
<reference evidence="3 4" key="1">
    <citation type="submission" date="2017-10" db="EMBL/GenBank/DDBJ databases">
        <title>Bacillus sp. nov., a halophilic bacterium isolated from a Keqin Lake.</title>
        <authorList>
            <person name="Wang H."/>
        </authorList>
    </citation>
    <scope>NUCLEOTIDE SEQUENCE [LARGE SCALE GENOMIC DNA]</scope>
    <source>
        <strain evidence="3 4">KQ-12</strain>
    </source>
</reference>
<dbReference type="Gene3D" id="1.50.10.140">
    <property type="match status" value="1"/>
</dbReference>
<organism evidence="3 4">
    <name type="scientific">Salipaludibacillus keqinensis</name>
    <dbReference type="NCBI Taxonomy" id="2045207"/>
    <lineage>
        <taxon>Bacteria</taxon>
        <taxon>Bacillati</taxon>
        <taxon>Bacillota</taxon>
        <taxon>Bacilli</taxon>
        <taxon>Bacillales</taxon>
        <taxon>Bacillaceae</taxon>
    </lineage>
</organism>
<dbReference type="InterPro" id="IPR021478">
    <property type="entry name" value="DUF3131"/>
</dbReference>
<dbReference type="Pfam" id="PF10091">
    <property type="entry name" value="Glycoamylase"/>
    <property type="match status" value="1"/>
</dbReference>
<comment type="caution">
    <text evidence="3">The sequence shown here is derived from an EMBL/GenBank/DDBJ whole genome shotgun (WGS) entry which is preliminary data.</text>
</comment>
<dbReference type="AlphaFoldDB" id="A0A323TGE7"/>
<proteinExistence type="predicted"/>
<sequence length="443" mass="50083">MLVGIPQLSFAQGGGAPVQGGTPPGHEVALEKQLESIAKKTYKYFEDFTDTETGLTSDIMRFDEEDGEGKHTSPTNIGIYMMSTIGAEEMGIISREEAVERVKTTISSLEDMETWNGLYYNWYFTEDGSLMSDWGEFISQVDNGWLTAGLIVAAEAYDELAEDALAIAHDMDYSTLYDFEENLFHGGYDVEEGSLTDHHYGMFYTEPRVTSYLAIGKGDVPSEHWWNMYRTLPVEWDWQQQTPQGYEVEYDGVEFFQGHYQYEDIKYVPSWGGSMFEALMPGLVLNEIELGTSGLGLNNQRHVDVQIQYAENQDYPVWGFSPAAIPGDYSEFGVPEAGTEGYPEDGTVTPHASFLALDYAPMEVFENIRGLRDLDTYGPYGFYDTVNVHTEEVTEAYLALDQGMIMVSIANYLHDGLIRDYFHQNEIGETPEHLIEREEFSIE</sequence>
<feature type="domain" description="Glycoamylase-like" evidence="1">
    <location>
        <begin position="254"/>
        <end position="425"/>
    </location>
</feature>
<keyword evidence="4" id="KW-1185">Reference proteome</keyword>
<evidence type="ECO:0000313" key="3">
    <source>
        <dbReference type="EMBL" id="PYZ92954.1"/>
    </source>
</evidence>
<evidence type="ECO:0000313" key="4">
    <source>
        <dbReference type="Proteomes" id="UP000248214"/>
    </source>
</evidence>
<name>A0A323TGE7_9BACI</name>
<dbReference type="Pfam" id="PF11329">
    <property type="entry name" value="DUF3131"/>
    <property type="match status" value="1"/>
</dbReference>
<dbReference type="EMBL" id="PDOD01000003">
    <property type="protein sequence ID" value="PYZ92954.1"/>
    <property type="molecule type" value="Genomic_DNA"/>
</dbReference>